<evidence type="ECO:0000313" key="4">
    <source>
        <dbReference type="Proteomes" id="UP001162834"/>
    </source>
</evidence>
<dbReference type="EMBL" id="CP087164">
    <property type="protein sequence ID" value="UGS36435.1"/>
    <property type="molecule type" value="Genomic_DNA"/>
</dbReference>
<accession>A0A9E7C0H9</accession>
<evidence type="ECO:0000259" key="2">
    <source>
        <dbReference type="PROSITE" id="PS50933"/>
    </source>
</evidence>
<dbReference type="Pfam" id="PF07452">
    <property type="entry name" value="CHRD"/>
    <property type="match status" value="1"/>
</dbReference>
<dbReference type="SMART" id="SM00754">
    <property type="entry name" value="CHRD"/>
    <property type="match status" value="1"/>
</dbReference>
<keyword evidence="1" id="KW-0732">Signal</keyword>
<name>A0A9E7C0H9_9ACTN</name>
<feature type="domain" description="CHRD" evidence="2">
    <location>
        <begin position="25"/>
        <end position="155"/>
    </location>
</feature>
<sequence>MSRKPLVAVVILAAAIPAGLAGAASSQKYDATLKGSSEVPKSSSKATGHAEFTIAPNGRSIRYEITAKGLTGPAQASHIHLGRPGQAGGVLISISTKPFSLPRAGRLTAKQFTAVGNVKTFAQAVRAMKAGRTYVNIHTMQFPAGEIRGQVRPHD</sequence>
<evidence type="ECO:0000256" key="1">
    <source>
        <dbReference type="SAM" id="SignalP"/>
    </source>
</evidence>
<dbReference type="InterPro" id="IPR010895">
    <property type="entry name" value="CHRD"/>
</dbReference>
<gene>
    <name evidence="3" type="ORF">DSM104329_02841</name>
</gene>
<protein>
    <recommendedName>
        <fullName evidence="2">CHRD domain-containing protein</fullName>
    </recommendedName>
</protein>
<dbReference type="Proteomes" id="UP001162834">
    <property type="component" value="Chromosome"/>
</dbReference>
<dbReference type="AlphaFoldDB" id="A0A9E7C0H9"/>
<dbReference type="RefSeq" id="WP_259316107.1">
    <property type="nucleotide sequence ID" value="NZ_CP087164.1"/>
</dbReference>
<reference evidence="3" key="1">
    <citation type="journal article" date="2022" name="Int. J. Syst. Evol. Microbiol.">
        <title>Pseudomonas aegrilactucae sp. nov. and Pseudomonas morbosilactucae sp. nov., pathogens causing bacterial rot of lettuce in Japan.</title>
        <authorList>
            <person name="Sawada H."/>
            <person name="Fujikawa T."/>
            <person name="Satou M."/>
        </authorList>
    </citation>
    <scope>NUCLEOTIDE SEQUENCE</scope>
    <source>
        <strain evidence="3">0166_1</strain>
    </source>
</reference>
<proteinExistence type="predicted"/>
<organism evidence="3 4">
    <name type="scientific">Capillimicrobium parvum</name>
    <dbReference type="NCBI Taxonomy" id="2884022"/>
    <lineage>
        <taxon>Bacteria</taxon>
        <taxon>Bacillati</taxon>
        <taxon>Actinomycetota</taxon>
        <taxon>Thermoleophilia</taxon>
        <taxon>Solirubrobacterales</taxon>
        <taxon>Capillimicrobiaceae</taxon>
        <taxon>Capillimicrobium</taxon>
    </lineage>
</organism>
<feature type="chain" id="PRO_5039020908" description="CHRD domain-containing protein" evidence="1">
    <location>
        <begin position="24"/>
        <end position="155"/>
    </location>
</feature>
<keyword evidence="4" id="KW-1185">Reference proteome</keyword>
<evidence type="ECO:0000313" key="3">
    <source>
        <dbReference type="EMBL" id="UGS36435.1"/>
    </source>
</evidence>
<dbReference type="PROSITE" id="PS50933">
    <property type="entry name" value="CHRD"/>
    <property type="match status" value="1"/>
</dbReference>
<dbReference type="KEGG" id="sbae:DSM104329_02841"/>
<feature type="signal peptide" evidence="1">
    <location>
        <begin position="1"/>
        <end position="23"/>
    </location>
</feature>